<comment type="subcellular location">
    <subcellularLocation>
        <location evidence="1">Endomembrane system</location>
        <topology evidence="1">Multi-pass membrane protein</topology>
    </subcellularLocation>
</comment>
<dbReference type="Pfam" id="PF04193">
    <property type="entry name" value="PQ-loop"/>
    <property type="match status" value="1"/>
</dbReference>
<evidence type="ECO:0000256" key="4">
    <source>
        <dbReference type="ARBA" id="ARBA00022737"/>
    </source>
</evidence>
<evidence type="ECO:0000256" key="8">
    <source>
        <dbReference type="SAM" id="Phobius"/>
    </source>
</evidence>
<keyword evidence="6 8" id="KW-0472">Membrane</keyword>
<feature type="region of interest" description="Disordered" evidence="7">
    <location>
        <begin position="92"/>
        <end position="112"/>
    </location>
</feature>
<organism evidence="9 10">
    <name type="scientific">Parasponia andersonii</name>
    <name type="common">Sponia andersonii</name>
    <dbReference type="NCBI Taxonomy" id="3476"/>
    <lineage>
        <taxon>Eukaryota</taxon>
        <taxon>Viridiplantae</taxon>
        <taxon>Streptophyta</taxon>
        <taxon>Embryophyta</taxon>
        <taxon>Tracheophyta</taxon>
        <taxon>Spermatophyta</taxon>
        <taxon>Magnoliopsida</taxon>
        <taxon>eudicotyledons</taxon>
        <taxon>Gunneridae</taxon>
        <taxon>Pentapetalae</taxon>
        <taxon>rosids</taxon>
        <taxon>fabids</taxon>
        <taxon>Rosales</taxon>
        <taxon>Cannabaceae</taxon>
        <taxon>Parasponia</taxon>
    </lineage>
</organism>
<dbReference type="InterPro" id="IPR005282">
    <property type="entry name" value="LC_transporter"/>
</dbReference>
<dbReference type="SMART" id="SM00679">
    <property type="entry name" value="CTNS"/>
    <property type="match status" value="1"/>
</dbReference>
<dbReference type="PANTHER" id="PTHR13131">
    <property type="entry name" value="CYSTINOSIN"/>
    <property type="match status" value="1"/>
</dbReference>
<evidence type="ECO:0000256" key="3">
    <source>
        <dbReference type="ARBA" id="ARBA00022692"/>
    </source>
</evidence>
<dbReference type="AlphaFoldDB" id="A0A2P5B5H4"/>
<dbReference type="OrthoDB" id="75720at2759"/>
<evidence type="ECO:0000256" key="5">
    <source>
        <dbReference type="ARBA" id="ARBA00022989"/>
    </source>
</evidence>
<dbReference type="STRING" id="3476.A0A2P5B5H4"/>
<dbReference type="GO" id="GO:0012505">
    <property type="term" value="C:endomembrane system"/>
    <property type="evidence" value="ECO:0007669"/>
    <property type="project" value="UniProtKB-SubCell"/>
</dbReference>
<keyword evidence="4" id="KW-0677">Repeat</keyword>
<name>A0A2P5B5H4_PARAD</name>
<dbReference type="InterPro" id="IPR006603">
    <property type="entry name" value="PQ-loop_rpt"/>
</dbReference>
<comment type="caution">
    <text evidence="9">The sequence shown here is derived from an EMBL/GenBank/DDBJ whole genome shotgun (WGS) entry which is preliminary data.</text>
</comment>
<keyword evidence="5 8" id="KW-1133">Transmembrane helix</keyword>
<keyword evidence="3 8" id="KW-0812">Transmembrane</keyword>
<feature type="compositionally biased region" description="Basic and acidic residues" evidence="7">
    <location>
        <begin position="99"/>
        <end position="112"/>
    </location>
</feature>
<proteinExistence type="predicted"/>
<evidence type="ECO:0000256" key="6">
    <source>
        <dbReference type="ARBA" id="ARBA00023136"/>
    </source>
</evidence>
<dbReference type="GO" id="GO:0005774">
    <property type="term" value="C:vacuolar membrane"/>
    <property type="evidence" value="ECO:0007669"/>
    <property type="project" value="TreeGrafter"/>
</dbReference>
<sequence length="112" mass="12998">MTTIKYTPQAYLNFKRKSTEGFSIQYILCDFTGGVSNYAQMTVESIDQRSWVNFYGNMGKILLSLISMFFDLIFMCQHFLLYSTDSAMNPKTVEEEEEPLLKPCEHPQLENV</sequence>
<dbReference type="EMBL" id="JXTB01000359">
    <property type="protein sequence ID" value="PON44041.1"/>
    <property type="molecule type" value="Genomic_DNA"/>
</dbReference>
<evidence type="ECO:0000256" key="1">
    <source>
        <dbReference type="ARBA" id="ARBA00004127"/>
    </source>
</evidence>
<evidence type="ECO:0000256" key="7">
    <source>
        <dbReference type="SAM" id="MobiDB-lite"/>
    </source>
</evidence>
<dbReference type="Proteomes" id="UP000237105">
    <property type="component" value="Unassembled WGS sequence"/>
</dbReference>
<evidence type="ECO:0000313" key="10">
    <source>
        <dbReference type="Proteomes" id="UP000237105"/>
    </source>
</evidence>
<dbReference type="PANTHER" id="PTHR13131:SF5">
    <property type="entry name" value="CYSTINOSIN"/>
    <property type="match status" value="1"/>
</dbReference>
<accession>A0A2P5B5H4</accession>
<evidence type="ECO:0000256" key="2">
    <source>
        <dbReference type="ARBA" id="ARBA00022448"/>
    </source>
</evidence>
<keyword evidence="10" id="KW-1185">Reference proteome</keyword>
<evidence type="ECO:0000313" key="9">
    <source>
        <dbReference type="EMBL" id="PON44041.1"/>
    </source>
</evidence>
<dbReference type="GO" id="GO:0015184">
    <property type="term" value="F:L-cystine transmembrane transporter activity"/>
    <property type="evidence" value="ECO:0007669"/>
    <property type="project" value="TreeGrafter"/>
</dbReference>
<reference evidence="10" key="1">
    <citation type="submission" date="2016-06" db="EMBL/GenBank/DDBJ databases">
        <title>Parallel loss of symbiosis genes in relatives of nitrogen-fixing non-legume Parasponia.</title>
        <authorList>
            <person name="Van Velzen R."/>
            <person name="Holmer R."/>
            <person name="Bu F."/>
            <person name="Rutten L."/>
            <person name="Van Zeijl A."/>
            <person name="Liu W."/>
            <person name="Santuari L."/>
            <person name="Cao Q."/>
            <person name="Sharma T."/>
            <person name="Shen D."/>
            <person name="Roswanjaya Y."/>
            <person name="Wardhani T."/>
            <person name="Kalhor M.S."/>
            <person name="Jansen J."/>
            <person name="Van den Hoogen J."/>
            <person name="Gungor B."/>
            <person name="Hartog M."/>
            <person name="Hontelez J."/>
            <person name="Verver J."/>
            <person name="Yang W.-C."/>
            <person name="Schijlen E."/>
            <person name="Repin R."/>
            <person name="Schilthuizen M."/>
            <person name="Schranz E."/>
            <person name="Heidstra R."/>
            <person name="Miyata K."/>
            <person name="Fedorova E."/>
            <person name="Kohlen W."/>
            <person name="Bisseling T."/>
            <person name="Smit S."/>
            <person name="Geurts R."/>
        </authorList>
    </citation>
    <scope>NUCLEOTIDE SEQUENCE [LARGE SCALE GENOMIC DNA]</scope>
    <source>
        <strain evidence="10">cv. WU1-14</strain>
    </source>
</reference>
<gene>
    <name evidence="9" type="ORF">PanWU01x14_269770</name>
</gene>
<keyword evidence="2" id="KW-0813">Transport</keyword>
<feature type="transmembrane region" description="Helical" evidence="8">
    <location>
        <begin position="61"/>
        <end position="82"/>
    </location>
</feature>
<dbReference type="Gene3D" id="1.20.1280.290">
    <property type="match status" value="1"/>
</dbReference>
<protein>
    <submittedName>
        <fullName evidence="9">Lysosomal cystine transporter</fullName>
    </submittedName>
</protein>